<evidence type="ECO:0000313" key="1">
    <source>
        <dbReference type="EMBL" id="PJY74445.1"/>
    </source>
</evidence>
<organism evidence="1 2">
    <name type="scientific">Bacteroides fragilis</name>
    <dbReference type="NCBI Taxonomy" id="817"/>
    <lineage>
        <taxon>Bacteria</taxon>
        <taxon>Pseudomonadati</taxon>
        <taxon>Bacteroidota</taxon>
        <taxon>Bacteroidia</taxon>
        <taxon>Bacteroidales</taxon>
        <taxon>Bacteroidaceae</taxon>
        <taxon>Bacteroides</taxon>
    </lineage>
</organism>
<reference evidence="1 2" key="1">
    <citation type="journal article" date="2017" name="MBio">
        <title>Gut Symbiont Bacteroides fragilis Secretes a Eukaryotic-Like Ubiquitin Protein That Mediates Intraspecies Antagonism.</title>
        <authorList>
            <person name="Chatzidaki-Livanis M."/>
            <person name="Coyne M.J."/>
            <person name="Roelofs K.G."/>
            <person name="Gentyala R.R."/>
            <person name="Caldwell J.M."/>
            <person name="Comstock L.E."/>
        </authorList>
    </citation>
    <scope>NUCLEOTIDE SEQUENCE [LARGE SCALE GENOMIC DNA]</scope>
    <source>
        <strain evidence="1 2">12905</strain>
    </source>
</reference>
<dbReference type="EMBL" id="PDCW01000014">
    <property type="protein sequence ID" value="PJY74445.1"/>
    <property type="molecule type" value="Genomic_DNA"/>
</dbReference>
<name>A0A2M9V700_BACFG</name>
<dbReference type="AlphaFoldDB" id="A0A2M9V700"/>
<sequence length="73" mass="8633">MYTTIKSEYFNIIYKDCSPIKGNLKLSYILIYRFSIQIFQIKRQTICKVVKIIKIIFTTSAYLSIFINLQNIA</sequence>
<evidence type="ECO:0000313" key="2">
    <source>
        <dbReference type="Proteomes" id="UP000231846"/>
    </source>
</evidence>
<dbReference type="Proteomes" id="UP000231846">
    <property type="component" value="Unassembled WGS sequence"/>
</dbReference>
<comment type="caution">
    <text evidence="1">The sequence shown here is derived from an EMBL/GenBank/DDBJ whole genome shotgun (WGS) entry which is preliminary data.</text>
</comment>
<proteinExistence type="predicted"/>
<accession>A0A2M9V700</accession>
<protein>
    <submittedName>
        <fullName evidence="1">Uncharacterized protein</fullName>
    </submittedName>
</protein>
<gene>
    <name evidence="1" type="ORF">CQW34_02256</name>
</gene>